<keyword evidence="2" id="KW-1185">Reference proteome</keyword>
<dbReference type="PANTHER" id="PTHR33116:SF78">
    <property type="entry name" value="OS12G0587133 PROTEIN"/>
    <property type="match status" value="1"/>
</dbReference>
<gene>
    <name evidence="1" type="ORF">Dsin_027140</name>
</gene>
<dbReference type="Proteomes" id="UP001281410">
    <property type="component" value="Unassembled WGS sequence"/>
</dbReference>
<evidence type="ECO:0000313" key="2">
    <source>
        <dbReference type="Proteomes" id="UP001281410"/>
    </source>
</evidence>
<organism evidence="1 2">
    <name type="scientific">Dipteronia sinensis</name>
    <dbReference type="NCBI Taxonomy" id="43782"/>
    <lineage>
        <taxon>Eukaryota</taxon>
        <taxon>Viridiplantae</taxon>
        <taxon>Streptophyta</taxon>
        <taxon>Embryophyta</taxon>
        <taxon>Tracheophyta</taxon>
        <taxon>Spermatophyta</taxon>
        <taxon>Magnoliopsida</taxon>
        <taxon>eudicotyledons</taxon>
        <taxon>Gunneridae</taxon>
        <taxon>Pentapetalae</taxon>
        <taxon>rosids</taxon>
        <taxon>malvids</taxon>
        <taxon>Sapindales</taxon>
        <taxon>Sapindaceae</taxon>
        <taxon>Hippocastanoideae</taxon>
        <taxon>Acereae</taxon>
        <taxon>Dipteronia</taxon>
    </lineage>
</organism>
<dbReference type="EMBL" id="JANJYJ010000008">
    <property type="protein sequence ID" value="KAK3195830.1"/>
    <property type="molecule type" value="Genomic_DNA"/>
</dbReference>
<reference evidence="1" key="1">
    <citation type="journal article" date="2023" name="Plant J.">
        <title>Genome sequences and population genomics provide insights into the demographic history, inbreeding, and mutation load of two 'living fossil' tree species of Dipteronia.</title>
        <authorList>
            <person name="Feng Y."/>
            <person name="Comes H.P."/>
            <person name="Chen J."/>
            <person name="Zhu S."/>
            <person name="Lu R."/>
            <person name="Zhang X."/>
            <person name="Li P."/>
            <person name="Qiu J."/>
            <person name="Olsen K.M."/>
            <person name="Qiu Y."/>
        </authorList>
    </citation>
    <scope>NUCLEOTIDE SEQUENCE</scope>
    <source>
        <strain evidence="1">NBL</strain>
    </source>
</reference>
<dbReference type="PANTHER" id="PTHR33116">
    <property type="entry name" value="REVERSE TRANSCRIPTASE ZINC-BINDING DOMAIN-CONTAINING PROTEIN-RELATED-RELATED"/>
    <property type="match status" value="1"/>
</dbReference>
<accession>A0AAD9ZYX7</accession>
<protein>
    <submittedName>
        <fullName evidence="1">Uncharacterized protein</fullName>
    </submittedName>
</protein>
<dbReference type="AlphaFoldDB" id="A0AAD9ZYX7"/>
<comment type="caution">
    <text evidence="1">The sequence shown here is derived from an EMBL/GenBank/DDBJ whole genome shotgun (WGS) entry which is preliminary data.</text>
</comment>
<feature type="non-terminal residue" evidence="1">
    <location>
        <position position="1"/>
    </location>
</feature>
<evidence type="ECO:0000313" key="1">
    <source>
        <dbReference type="EMBL" id="KAK3195830.1"/>
    </source>
</evidence>
<name>A0AAD9ZYX7_9ROSI</name>
<feature type="non-terminal residue" evidence="1">
    <location>
        <position position="70"/>
    </location>
</feature>
<sequence>SKNLGNYLGVPLIHGRITKETYKEIIEKTQSKLGNWKSAPLSFTGMCTLIKSVTSALPIYVMQSTKLASE</sequence>
<proteinExistence type="predicted"/>